<organism evidence="1 2">
    <name type="scientific">Willisornis vidua</name>
    <name type="common">Xingu scale-backed antbird</name>
    <dbReference type="NCBI Taxonomy" id="1566151"/>
    <lineage>
        <taxon>Eukaryota</taxon>
        <taxon>Metazoa</taxon>
        <taxon>Chordata</taxon>
        <taxon>Craniata</taxon>
        <taxon>Vertebrata</taxon>
        <taxon>Euteleostomi</taxon>
        <taxon>Archelosauria</taxon>
        <taxon>Archosauria</taxon>
        <taxon>Dinosauria</taxon>
        <taxon>Saurischia</taxon>
        <taxon>Theropoda</taxon>
        <taxon>Coelurosauria</taxon>
        <taxon>Aves</taxon>
        <taxon>Neognathae</taxon>
        <taxon>Neoaves</taxon>
        <taxon>Telluraves</taxon>
        <taxon>Australaves</taxon>
        <taxon>Passeriformes</taxon>
        <taxon>Thamnophilidae</taxon>
        <taxon>Willisornis</taxon>
    </lineage>
</organism>
<reference evidence="1" key="1">
    <citation type="submission" date="2019-10" db="EMBL/GenBank/DDBJ databases">
        <authorList>
            <person name="Soares A.E.R."/>
            <person name="Aleixo A."/>
            <person name="Schneider P."/>
            <person name="Miyaki C.Y."/>
            <person name="Schneider M.P."/>
            <person name="Mello C."/>
            <person name="Vasconcelos A.T.R."/>
        </authorList>
    </citation>
    <scope>NUCLEOTIDE SEQUENCE</scope>
    <source>
        <tissue evidence="1">Muscle</tissue>
    </source>
</reference>
<keyword evidence="2" id="KW-1185">Reference proteome</keyword>
<evidence type="ECO:0000313" key="1">
    <source>
        <dbReference type="EMBL" id="KAJ7407285.1"/>
    </source>
</evidence>
<name>A0ABQ9CW30_9PASS</name>
<proteinExistence type="predicted"/>
<gene>
    <name evidence="1" type="ORF">WISP_127593</name>
</gene>
<protein>
    <submittedName>
        <fullName evidence="1">Uncharacterized protein</fullName>
    </submittedName>
</protein>
<accession>A0ABQ9CW30</accession>
<evidence type="ECO:0000313" key="2">
    <source>
        <dbReference type="Proteomes" id="UP001145742"/>
    </source>
</evidence>
<dbReference type="Proteomes" id="UP001145742">
    <property type="component" value="Unassembled WGS sequence"/>
</dbReference>
<dbReference type="EMBL" id="WHWB01034613">
    <property type="protein sequence ID" value="KAJ7407285.1"/>
    <property type="molecule type" value="Genomic_DNA"/>
</dbReference>
<sequence length="148" mass="15857">MVSTPDSGSEGHEFESQWDHPLAVQCLPVIQSCQISDAQQGQPWLPQAPAAGCCQRLDIWSDTKPAHNIPGEACPVQGRGGTIPSLAQLAMLCLMPSRTQLALLAARALLTHIQLPIDQDPQVPCHGTAFQHLIPQCVHTSGVAPFQV</sequence>
<comment type="caution">
    <text evidence="1">The sequence shown here is derived from an EMBL/GenBank/DDBJ whole genome shotgun (WGS) entry which is preliminary data.</text>
</comment>